<protein>
    <submittedName>
        <fullName evidence="8">Benzoylformate decarboxylase</fullName>
    </submittedName>
</protein>
<keyword evidence="2 3" id="KW-0786">Thiamine pyrophosphate</keyword>
<evidence type="ECO:0000259" key="6">
    <source>
        <dbReference type="Pfam" id="PF02775"/>
    </source>
</evidence>
<dbReference type="InterPro" id="IPR012000">
    <property type="entry name" value="Thiamin_PyroP_enz_cen_dom"/>
</dbReference>
<dbReference type="InterPro" id="IPR011766">
    <property type="entry name" value="TPP_enzyme_TPP-bd"/>
</dbReference>
<accession>A0ABP6CSN1</accession>
<dbReference type="CDD" id="cd02002">
    <property type="entry name" value="TPP_BFDC"/>
    <property type="match status" value="1"/>
</dbReference>
<dbReference type="Gene3D" id="3.40.50.1220">
    <property type="entry name" value="TPP-binding domain"/>
    <property type="match status" value="1"/>
</dbReference>
<feature type="domain" description="Thiamine pyrophosphate enzyme TPP-binding" evidence="6">
    <location>
        <begin position="400"/>
        <end position="534"/>
    </location>
</feature>
<dbReference type="SUPFAM" id="SSF52467">
    <property type="entry name" value="DHS-like NAD/FAD-binding domain"/>
    <property type="match status" value="1"/>
</dbReference>
<feature type="domain" description="Thiamine pyrophosphate enzyme N-terminal TPP-binding" evidence="7">
    <location>
        <begin position="3"/>
        <end position="103"/>
    </location>
</feature>
<keyword evidence="9" id="KW-1185">Reference proteome</keyword>
<comment type="similarity">
    <text evidence="1 3">Belongs to the TPP enzyme family.</text>
</comment>
<evidence type="ECO:0000259" key="7">
    <source>
        <dbReference type="Pfam" id="PF02776"/>
    </source>
</evidence>
<evidence type="ECO:0000313" key="8">
    <source>
        <dbReference type="EMBL" id="GAA2624975.1"/>
    </source>
</evidence>
<dbReference type="PANTHER" id="PTHR18968:SF133">
    <property type="entry name" value="BENZOYLFORMATE DECARBOXYLASE"/>
    <property type="match status" value="1"/>
</dbReference>
<dbReference type="SUPFAM" id="SSF52518">
    <property type="entry name" value="Thiamin diphosphate-binding fold (THDP-binding)"/>
    <property type="match status" value="2"/>
</dbReference>
<dbReference type="InterPro" id="IPR029061">
    <property type="entry name" value="THDP-binding"/>
</dbReference>
<feature type="region of interest" description="Disordered" evidence="4">
    <location>
        <begin position="348"/>
        <end position="367"/>
    </location>
</feature>
<evidence type="ECO:0000256" key="1">
    <source>
        <dbReference type="ARBA" id="ARBA00007812"/>
    </source>
</evidence>
<dbReference type="InterPro" id="IPR000399">
    <property type="entry name" value="TPP-bd_CS"/>
</dbReference>
<dbReference type="PANTHER" id="PTHR18968">
    <property type="entry name" value="THIAMINE PYROPHOSPHATE ENZYMES"/>
    <property type="match status" value="1"/>
</dbReference>
<evidence type="ECO:0000259" key="5">
    <source>
        <dbReference type="Pfam" id="PF00205"/>
    </source>
</evidence>
<dbReference type="RefSeq" id="WP_344546961.1">
    <property type="nucleotide sequence ID" value="NZ_BAAATD010000012.1"/>
</dbReference>
<reference evidence="9" key="1">
    <citation type="journal article" date="2019" name="Int. J. Syst. Evol. Microbiol.">
        <title>The Global Catalogue of Microorganisms (GCM) 10K type strain sequencing project: providing services to taxonomists for standard genome sequencing and annotation.</title>
        <authorList>
            <consortium name="The Broad Institute Genomics Platform"/>
            <consortium name="The Broad Institute Genome Sequencing Center for Infectious Disease"/>
            <person name="Wu L."/>
            <person name="Ma J."/>
        </authorList>
    </citation>
    <scope>NUCLEOTIDE SEQUENCE [LARGE SCALE GENOMIC DNA]</scope>
    <source>
        <strain evidence="9">JCM 6833</strain>
    </source>
</reference>
<feature type="domain" description="Thiamine pyrophosphate enzyme central" evidence="5">
    <location>
        <begin position="200"/>
        <end position="334"/>
    </location>
</feature>
<dbReference type="CDD" id="cd07035">
    <property type="entry name" value="TPP_PYR_POX_like"/>
    <property type="match status" value="1"/>
</dbReference>
<dbReference type="InterPro" id="IPR045229">
    <property type="entry name" value="TPP_enz"/>
</dbReference>
<dbReference type="EMBL" id="BAAATD010000012">
    <property type="protein sequence ID" value="GAA2624975.1"/>
    <property type="molecule type" value="Genomic_DNA"/>
</dbReference>
<dbReference type="InterPro" id="IPR012001">
    <property type="entry name" value="Thiamin_PyroP_enz_TPP-bd_dom"/>
</dbReference>
<dbReference type="NCBIfam" id="NF005485">
    <property type="entry name" value="PRK07092.1"/>
    <property type="match status" value="1"/>
</dbReference>
<proteinExistence type="inferred from homology"/>
<evidence type="ECO:0000256" key="4">
    <source>
        <dbReference type="SAM" id="MobiDB-lite"/>
    </source>
</evidence>
<dbReference type="InterPro" id="IPR029035">
    <property type="entry name" value="DHS-like_NAD/FAD-binding_dom"/>
</dbReference>
<gene>
    <name evidence="8" type="primary">mdlC</name>
    <name evidence="8" type="ORF">GCM10010411_71930</name>
</gene>
<dbReference type="Proteomes" id="UP001501509">
    <property type="component" value="Unassembled WGS sequence"/>
</dbReference>
<dbReference type="Pfam" id="PF02776">
    <property type="entry name" value="TPP_enzyme_N"/>
    <property type="match status" value="1"/>
</dbReference>
<dbReference type="Gene3D" id="3.40.50.970">
    <property type="match status" value="2"/>
</dbReference>
<evidence type="ECO:0000256" key="2">
    <source>
        <dbReference type="ARBA" id="ARBA00023052"/>
    </source>
</evidence>
<dbReference type="Pfam" id="PF02775">
    <property type="entry name" value="TPP_enzyme_C"/>
    <property type="match status" value="1"/>
</dbReference>
<sequence>MTTVREAVWDLVRRHNVTSVFGNPGSTELSMLDRFPPDLRYVLGLQEAVVVGMADGHAQATGTIAMVNVHTSAGLGNAMGAIVNAAANRTPMVVTAGQQVRAMMTLEALLTNVDATVLPRPAVKWAYEPPRAQDVPHALARAFHLAASPPCGPVFVSLPMDDLEMDLGDATGSGSAAEAAAAVIDRRVAARATVPADELAALARRIDAAASPVLVLGGEVDRSGAFAAAIELADKAGLPVWAAPLESGTCFPQTHPRFQGFLQPAIGLLAQQLSGHDLIVVAGAPVFRYYPYIPGPYLPPGAALAHITSDPDEASRAPVGDALVGDVGHALTTLADLVKEAERTVPQRPGPHVLAETGSGAGTGAGQGMAPERVFATMARVLPEHTLWVNESPSNTLIFQDQVRLTAPGSFLFCQGGGLGFGLPAAVGAQLGRPDRRVVAVMGDGSMQYAIPALWTAAAYDVPVTVVVLTNHEYAILKLFGRLENVSGIPGLDIDGIDIRAIATGYGVPAHLVSSPAELADLLGAETTGPRLLEIPISATTKDLIS</sequence>
<evidence type="ECO:0000313" key="9">
    <source>
        <dbReference type="Proteomes" id="UP001501509"/>
    </source>
</evidence>
<name>A0ABP6CSN1_9ACTN</name>
<dbReference type="PROSITE" id="PS00187">
    <property type="entry name" value="TPP_ENZYMES"/>
    <property type="match status" value="1"/>
</dbReference>
<organism evidence="8 9">
    <name type="scientific">Actinomadura fulvescens</name>
    <dbReference type="NCBI Taxonomy" id="46160"/>
    <lineage>
        <taxon>Bacteria</taxon>
        <taxon>Bacillati</taxon>
        <taxon>Actinomycetota</taxon>
        <taxon>Actinomycetes</taxon>
        <taxon>Streptosporangiales</taxon>
        <taxon>Thermomonosporaceae</taxon>
        <taxon>Actinomadura</taxon>
    </lineage>
</organism>
<evidence type="ECO:0000256" key="3">
    <source>
        <dbReference type="RuleBase" id="RU362132"/>
    </source>
</evidence>
<comment type="caution">
    <text evidence="8">The sequence shown here is derived from an EMBL/GenBank/DDBJ whole genome shotgun (WGS) entry which is preliminary data.</text>
</comment>
<dbReference type="Pfam" id="PF00205">
    <property type="entry name" value="TPP_enzyme_M"/>
    <property type="match status" value="1"/>
</dbReference>